<gene>
    <name evidence="3" type="ORF">SDC9_154976</name>
</gene>
<accession>A0A645F078</accession>
<dbReference type="PROSITE" id="PS51688">
    <property type="entry name" value="ICA"/>
    <property type="match status" value="1"/>
</dbReference>
<keyword evidence="1" id="KW-0175">Coiled coil</keyword>
<dbReference type="EMBL" id="VSSQ01053710">
    <property type="protein sequence ID" value="MPN07705.1"/>
    <property type="molecule type" value="Genomic_DNA"/>
</dbReference>
<reference evidence="3" key="1">
    <citation type="submission" date="2019-08" db="EMBL/GenBank/DDBJ databases">
        <authorList>
            <person name="Kucharzyk K."/>
            <person name="Murdoch R.W."/>
            <person name="Higgins S."/>
            <person name="Loffler F."/>
        </authorList>
    </citation>
    <scope>NUCLEOTIDE SEQUENCE</scope>
</reference>
<protein>
    <recommendedName>
        <fullName evidence="2">Peptidase S74 domain-containing protein</fullName>
    </recommendedName>
</protein>
<sequence>MGTSNDADDNIALRAPGGVCINGITTGGYALYVNGEGNFTGDVYANGSRLGPVFSDMRLKKDFAEIPSPLAKVLALHGLSFSFRTEEHPDRRLPEGRQLGFIAQEVQALLPEAVTQTRDGYYTLNYDAVTPVLVEAIKAQQHQLEEKGRHIAELEARLAKLEEAVKNLSAK</sequence>
<feature type="coiled-coil region" evidence="1">
    <location>
        <begin position="137"/>
        <end position="171"/>
    </location>
</feature>
<dbReference type="InterPro" id="IPR030392">
    <property type="entry name" value="S74_ICA"/>
</dbReference>
<evidence type="ECO:0000259" key="2">
    <source>
        <dbReference type="PROSITE" id="PS51688"/>
    </source>
</evidence>
<evidence type="ECO:0000313" key="3">
    <source>
        <dbReference type="EMBL" id="MPN07705.1"/>
    </source>
</evidence>
<organism evidence="3">
    <name type="scientific">bioreactor metagenome</name>
    <dbReference type="NCBI Taxonomy" id="1076179"/>
    <lineage>
        <taxon>unclassified sequences</taxon>
        <taxon>metagenomes</taxon>
        <taxon>ecological metagenomes</taxon>
    </lineage>
</organism>
<dbReference type="Pfam" id="PF13884">
    <property type="entry name" value="Peptidase_S74"/>
    <property type="match status" value="1"/>
</dbReference>
<feature type="domain" description="Peptidase S74" evidence="2">
    <location>
        <begin position="55"/>
        <end position="158"/>
    </location>
</feature>
<comment type="caution">
    <text evidence="3">The sequence shown here is derived from an EMBL/GenBank/DDBJ whole genome shotgun (WGS) entry which is preliminary data.</text>
</comment>
<proteinExistence type="predicted"/>
<evidence type="ECO:0000256" key="1">
    <source>
        <dbReference type="SAM" id="Coils"/>
    </source>
</evidence>
<name>A0A645F078_9ZZZZ</name>
<dbReference type="AlphaFoldDB" id="A0A645F078"/>